<dbReference type="CDD" id="cd06163">
    <property type="entry name" value="S2P-M50_PDZ_RseP-like"/>
    <property type="match status" value="1"/>
</dbReference>
<feature type="domain" description="PDZ" evidence="12">
    <location>
        <begin position="207"/>
        <end position="271"/>
    </location>
</feature>
<proteinExistence type="inferred from homology"/>
<dbReference type="InterPro" id="IPR041489">
    <property type="entry name" value="PDZ_6"/>
</dbReference>
<feature type="transmembrane region" description="Helical" evidence="11">
    <location>
        <begin position="110"/>
        <end position="138"/>
    </location>
</feature>
<evidence type="ECO:0000256" key="6">
    <source>
        <dbReference type="ARBA" id="ARBA00022801"/>
    </source>
</evidence>
<dbReference type="EMBL" id="JAAZQQ010000006">
    <property type="protein sequence ID" value="NKX45999.1"/>
    <property type="molecule type" value="Genomic_DNA"/>
</dbReference>
<dbReference type="EC" id="3.4.24.-" evidence="11"/>
<dbReference type="AlphaFoldDB" id="A0A7X6H0X7"/>
<dbReference type="NCBIfam" id="TIGR00054">
    <property type="entry name" value="RIP metalloprotease RseP"/>
    <property type="match status" value="1"/>
</dbReference>
<evidence type="ECO:0000256" key="4">
    <source>
        <dbReference type="ARBA" id="ARBA00022670"/>
    </source>
</evidence>
<keyword evidence="11" id="KW-0479">Metal-binding</keyword>
<accession>A0A7X6H0X7</accession>
<comment type="similarity">
    <text evidence="3 11">Belongs to the peptidase M50B family.</text>
</comment>
<name>A0A7X6H0X7_9RHOB</name>
<keyword evidence="7 11" id="KW-0862">Zinc</keyword>
<comment type="caution">
    <text evidence="13">The sequence shown here is derived from an EMBL/GenBank/DDBJ whole genome shotgun (WGS) entry which is preliminary data.</text>
</comment>
<evidence type="ECO:0000259" key="12">
    <source>
        <dbReference type="SMART" id="SM00228"/>
    </source>
</evidence>
<sequence>MEFIPQFGNIAFTLVAFVAALSIIVAIHEYGHYIVGRWSGIHAEVFSVGFGPVLVSRTDRHGTRWQIAALPFGGYVKFLGDADAASGKDGAAIDALDAGERRRSMHGAPLWARAATVAAGPVFNFILSILIFGLVLFFTGRAAEEPRVGALTPLPADMVQLEAGDLILALDGQEVTDFQSIFDIAETLPPAPTVAYTVERAGAVIETEAVFPLIPLVDSVAPQSAAIAAGLEQGDVIRAVDGAPVYAFRQLREAVAAAEGAPLTLTVWRAGEELEVTLSPRRTDLPLPEGGFETRWLIGVTGGLSFEPLREGVGPLAALGYGVDQTMFVVQSSLSGLWHMITGAISSCNLQGPIGIAETSGAAASQGIDSFIWFVAILSTAVGLLNLFPIPVLDGGHLMFHAYEAVTGRPPSDRAMRLFMTIGLTLLLSLMLFALTNDIFCP</sequence>
<dbReference type="GO" id="GO:0004222">
    <property type="term" value="F:metalloendopeptidase activity"/>
    <property type="evidence" value="ECO:0007669"/>
    <property type="project" value="InterPro"/>
</dbReference>
<organism evidence="13 14">
    <name type="scientific">Roseicyclus persicicus</name>
    <dbReference type="NCBI Taxonomy" id="2650661"/>
    <lineage>
        <taxon>Bacteria</taxon>
        <taxon>Pseudomonadati</taxon>
        <taxon>Pseudomonadota</taxon>
        <taxon>Alphaproteobacteria</taxon>
        <taxon>Rhodobacterales</taxon>
        <taxon>Roseobacteraceae</taxon>
        <taxon>Roseicyclus</taxon>
    </lineage>
</organism>
<feature type="transmembrane region" description="Helical" evidence="11">
    <location>
        <begin position="6"/>
        <end position="27"/>
    </location>
</feature>
<dbReference type="SMART" id="SM00228">
    <property type="entry name" value="PDZ"/>
    <property type="match status" value="2"/>
</dbReference>
<comment type="subcellular location">
    <subcellularLocation>
        <location evidence="2">Membrane</location>
        <topology evidence="2">Multi-pass membrane protein</topology>
    </subcellularLocation>
</comment>
<dbReference type="Pfam" id="PF17820">
    <property type="entry name" value="PDZ_6"/>
    <property type="match status" value="1"/>
</dbReference>
<comment type="cofactor">
    <cofactor evidence="1 11">
        <name>Zn(2+)</name>
        <dbReference type="ChEBI" id="CHEBI:29105"/>
    </cofactor>
</comment>
<keyword evidence="9 11" id="KW-0482">Metalloprotease</keyword>
<dbReference type="Proteomes" id="UP000526408">
    <property type="component" value="Unassembled WGS sequence"/>
</dbReference>
<evidence type="ECO:0000313" key="13">
    <source>
        <dbReference type="EMBL" id="NKX45999.1"/>
    </source>
</evidence>
<evidence type="ECO:0000256" key="7">
    <source>
        <dbReference type="ARBA" id="ARBA00022833"/>
    </source>
</evidence>
<dbReference type="SUPFAM" id="SSF50156">
    <property type="entry name" value="PDZ domain-like"/>
    <property type="match status" value="2"/>
</dbReference>
<evidence type="ECO:0000256" key="11">
    <source>
        <dbReference type="RuleBase" id="RU362031"/>
    </source>
</evidence>
<dbReference type="PANTHER" id="PTHR42837">
    <property type="entry name" value="REGULATOR OF SIGMA-E PROTEASE RSEP"/>
    <property type="match status" value="1"/>
</dbReference>
<dbReference type="CDD" id="cd23081">
    <property type="entry name" value="cpPDZ_EcRseP-like"/>
    <property type="match status" value="1"/>
</dbReference>
<dbReference type="InterPro" id="IPR001478">
    <property type="entry name" value="PDZ"/>
</dbReference>
<keyword evidence="14" id="KW-1185">Reference proteome</keyword>
<keyword evidence="6 11" id="KW-0378">Hydrolase</keyword>
<keyword evidence="10 11" id="KW-0472">Membrane</keyword>
<dbReference type="RefSeq" id="WP_168624392.1">
    <property type="nucleotide sequence ID" value="NZ_JAAZQQ010000006.1"/>
</dbReference>
<dbReference type="GO" id="GO:0016020">
    <property type="term" value="C:membrane"/>
    <property type="evidence" value="ECO:0007669"/>
    <property type="project" value="UniProtKB-SubCell"/>
</dbReference>
<dbReference type="Pfam" id="PF02163">
    <property type="entry name" value="Peptidase_M50"/>
    <property type="match status" value="1"/>
</dbReference>
<feature type="domain" description="PDZ" evidence="12">
    <location>
        <begin position="134"/>
        <end position="202"/>
    </location>
</feature>
<dbReference type="InterPro" id="IPR004387">
    <property type="entry name" value="Pept_M50_Zn"/>
</dbReference>
<evidence type="ECO:0000256" key="10">
    <source>
        <dbReference type="ARBA" id="ARBA00023136"/>
    </source>
</evidence>
<dbReference type="GO" id="GO:0046872">
    <property type="term" value="F:metal ion binding"/>
    <property type="evidence" value="ECO:0007669"/>
    <property type="project" value="UniProtKB-KW"/>
</dbReference>
<evidence type="ECO:0000256" key="8">
    <source>
        <dbReference type="ARBA" id="ARBA00022989"/>
    </source>
</evidence>
<protein>
    <recommendedName>
        <fullName evidence="11">Zinc metalloprotease</fullName>
        <ecNumber evidence="11">3.4.24.-</ecNumber>
    </recommendedName>
</protein>
<dbReference type="InterPro" id="IPR008915">
    <property type="entry name" value="Peptidase_M50"/>
</dbReference>
<feature type="transmembrane region" description="Helical" evidence="11">
    <location>
        <begin position="415"/>
        <end position="435"/>
    </location>
</feature>
<dbReference type="InterPro" id="IPR036034">
    <property type="entry name" value="PDZ_sf"/>
</dbReference>
<gene>
    <name evidence="13" type="primary">rseP</name>
    <name evidence="13" type="ORF">HCU73_15495</name>
</gene>
<evidence type="ECO:0000256" key="1">
    <source>
        <dbReference type="ARBA" id="ARBA00001947"/>
    </source>
</evidence>
<keyword evidence="8 11" id="KW-1133">Transmembrane helix</keyword>
<dbReference type="PANTHER" id="PTHR42837:SF2">
    <property type="entry name" value="MEMBRANE METALLOPROTEASE ARASP2, CHLOROPLASTIC-RELATED"/>
    <property type="match status" value="1"/>
</dbReference>
<feature type="transmembrane region" description="Helical" evidence="11">
    <location>
        <begin position="371"/>
        <end position="394"/>
    </location>
</feature>
<evidence type="ECO:0000256" key="2">
    <source>
        <dbReference type="ARBA" id="ARBA00004141"/>
    </source>
</evidence>
<evidence type="ECO:0000256" key="9">
    <source>
        <dbReference type="ARBA" id="ARBA00023049"/>
    </source>
</evidence>
<evidence type="ECO:0000313" key="14">
    <source>
        <dbReference type="Proteomes" id="UP000526408"/>
    </source>
</evidence>
<reference evidence="13 14" key="1">
    <citation type="submission" date="2020-04" db="EMBL/GenBank/DDBJ databases">
        <authorList>
            <person name="Yoon J."/>
        </authorList>
    </citation>
    <scope>NUCLEOTIDE SEQUENCE [LARGE SCALE GENOMIC DNA]</scope>
    <source>
        <strain evidence="13 14">KMU-115</strain>
    </source>
</reference>
<dbReference type="Gene3D" id="2.30.42.10">
    <property type="match status" value="2"/>
</dbReference>
<dbReference type="GO" id="GO:0006508">
    <property type="term" value="P:proteolysis"/>
    <property type="evidence" value="ECO:0007669"/>
    <property type="project" value="UniProtKB-KW"/>
</dbReference>
<keyword evidence="4 13" id="KW-0645">Protease</keyword>
<evidence type="ECO:0000256" key="5">
    <source>
        <dbReference type="ARBA" id="ARBA00022692"/>
    </source>
</evidence>
<evidence type="ECO:0000256" key="3">
    <source>
        <dbReference type="ARBA" id="ARBA00007931"/>
    </source>
</evidence>
<keyword evidence="5 11" id="KW-0812">Transmembrane</keyword>